<feature type="region of interest" description="Disordered" evidence="1">
    <location>
        <begin position="1"/>
        <end position="46"/>
    </location>
</feature>
<protein>
    <submittedName>
        <fullName evidence="2">Uncharacterized protein</fullName>
    </submittedName>
</protein>
<sequence length="46" mass="5093">MAAQANPEGAPPSDTLESNVKGWRTGGEVRRERVRQQNGSRVKQRS</sequence>
<comment type="caution">
    <text evidence="2">The sequence shown here is derived from an EMBL/GenBank/DDBJ whole genome shotgun (WGS) entry which is preliminary data.</text>
</comment>
<dbReference type="EMBL" id="VSRR010057653">
    <property type="protein sequence ID" value="MPC81681.1"/>
    <property type="molecule type" value="Genomic_DNA"/>
</dbReference>
<dbReference type="AlphaFoldDB" id="A0A5B7I8F3"/>
<organism evidence="2 3">
    <name type="scientific">Portunus trituberculatus</name>
    <name type="common">Swimming crab</name>
    <name type="synonym">Neptunus trituberculatus</name>
    <dbReference type="NCBI Taxonomy" id="210409"/>
    <lineage>
        <taxon>Eukaryota</taxon>
        <taxon>Metazoa</taxon>
        <taxon>Ecdysozoa</taxon>
        <taxon>Arthropoda</taxon>
        <taxon>Crustacea</taxon>
        <taxon>Multicrustacea</taxon>
        <taxon>Malacostraca</taxon>
        <taxon>Eumalacostraca</taxon>
        <taxon>Eucarida</taxon>
        <taxon>Decapoda</taxon>
        <taxon>Pleocyemata</taxon>
        <taxon>Brachyura</taxon>
        <taxon>Eubrachyura</taxon>
        <taxon>Portunoidea</taxon>
        <taxon>Portunidae</taxon>
        <taxon>Portuninae</taxon>
        <taxon>Portunus</taxon>
    </lineage>
</organism>
<accession>A0A5B7I8F3</accession>
<dbReference type="Proteomes" id="UP000324222">
    <property type="component" value="Unassembled WGS sequence"/>
</dbReference>
<evidence type="ECO:0000256" key="1">
    <source>
        <dbReference type="SAM" id="MobiDB-lite"/>
    </source>
</evidence>
<keyword evidence="3" id="KW-1185">Reference proteome</keyword>
<name>A0A5B7I8F3_PORTR</name>
<evidence type="ECO:0000313" key="3">
    <source>
        <dbReference type="Proteomes" id="UP000324222"/>
    </source>
</evidence>
<proteinExistence type="predicted"/>
<evidence type="ECO:0000313" key="2">
    <source>
        <dbReference type="EMBL" id="MPC81681.1"/>
    </source>
</evidence>
<gene>
    <name evidence="2" type="ORF">E2C01_076311</name>
</gene>
<reference evidence="2 3" key="1">
    <citation type="submission" date="2019-05" db="EMBL/GenBank/DDBJ databases">
        <title>Another draft genome of Portunus trituberculatus and its Hox gene families provides insights of decapod evolution.</title>
        <authorList>
            <person name="Jeong J.-H."/>
            <person name="Song I."/>
            <person name="Kim S."/>
            <person name="Choi T."/>
            <person name="Kim D."/>
            <person name="Ryu S."/>
            <person name="Kim W."/>
        </authorList>
    </citation>
    <scope>NUCLEOTIDE SEQUENCE [LARGE SCALE GENOMIC DNA]</scope>
    <source>
        <tissue evidence="2">Muscle</tissue>
    </source>
</reference>